<proteinExistence type="predicted"/>
<sequence length="71" mass="8554">MKVDFFLKLNVYCEKMVANLIFKVCPFASHTFFPIFQAIYGCLSKKIVRLWLQTSHRSIFWLQRENRSLNH</sequence>
<reference evidence="1" key="1">
    <citation type="submission" date="2014-05" db="EMBL/GenBank/DDBJ databases">
        <authorList>
            <person name="Chronopoulou M."/>
        </authorList>
    </citation>
    <scope>NUCLEOTIDE SEQUENCE</scope>
    <source>
        <tissue evidence="1">Whole organism</tissue>
    </source>
</reference>
<evidence type="ECO:0000313" key="1">
    <source>
        <dbReference type="EMBL" id="CDW30907.1"/>
    </source>
</evidence>
<accession>A0A0K2TZ10</accession>
<dbReference type="AlphaFoldDB" id="A0A0K2TZ10"/>
<dbReference type="EMBL" id="HACA01013546">
    <property type="protein sequence ID" value="CDW30907.1"/>
    <property type="molecule type" value="Transcribed_RNA"/>
</dbReference>
<name>A0A0K2TZ10_LEPSM</name>
<protein>
    <submittedName>
        <fullName evidence="1">Uncharacterized protein</fullName>
    </submittedName>
</protein>
<organism evidence="1">
    <name type="scientific">Lepeophtheirus salmonis</name>
    <name type="common">Salmon louse</name>
    <name type="synonym">Caligus salmonis</name>
    <dbReference type="NCBI Taxonomy" id="72036"/>
    <lineage>
        <taxon>Eukaryota</taxon>
        <taxon>Metazoa</taxon>
        <taxon>Ecdysozoa</taxon>
        <taxon>Arthropoda</taxon>
        <taxon>Crustacea</taxon>
        <taxon>Multicrustacea</taxon>
        <taxon>Hexanauplia</taxon>
        <taxon>Copepoda</taxon>
        <taxon>Siphonostomatoida</taxon>
        <taxon>Caligidae</taxon>
        <taxon>Lepeophtheirus</taxon>
    </lineage>
</organism>